<dbReference type="OrthoDB" id="1265378at2"/>
<evidence type="ECO:0000313" key="4">
    <source>
        <dbReference type="Proteomes" id="UP000093508"/>
    </source>
</evidence>
<reference evidence="3 5" key="2">
    <citation type="submission" date="2016-11" db="EMBL/GenBank/DDBJ databases">
        <authorList>
            <person name="Jaros S."/>
            <person name="Januszkiewicz K."/>
            <person name="Wedrychowicz H."/>
        </authorList>
    </citation>
    <scope>NUCLEOTIDE SEQUENCE [LARGE SCALE GENOMIC DNA]</scope>
    <source>
        <strain evidence="3 5">DSM 27621</strain>
    </source>
</reference>
<dbReference type="EMBL" id="FRBM01000012">
    <property type="protein sequence ID" value="SHM30605.1"/>
    <property type="molecule type" value="Genomic_DNA"/>
</dbReference>
<name>A0A1M7HQ41_9FLAO</name>
<evidence type="ECO:0008006" key="6">
    <source>
        <dbReference type="Google" id="ProtNLM"/>
    </source>
</evidence>
<feature type="chain" id="PRO_5009926588" description="TonB protein C-terminal" evidence="1">
    <location>
        <begin position="21"/>
        <end position="249"/>
    </location>
</feature>
<evidence type="ECO:0000256" key="1">
    <source>
        <dbReference type="SAM" id="SignalP"/>
    </source>
</evidence>
<reference evidence="2 4" key="1">
    <citation type="submission" date="2016-07" db="EMBL/GenBank/DDBJ databases">
        <authorList>
            <person name="Jeong J.-J."/>
            <person name="Kim D.W."/>
            <person name="Sang M.K."/>
            <person name="Choi I.-G."/>
            <person name="Kim K.D."/>
        </authorList>
    </citation>
    <scope>NUCLEOTIDE SEQUENCE [LARGE SCALE GENOMIC DNA]</scope>
    <source>
        <strain evidence="2 4">C-26</strain>
    </source>
</reference>
<keyword evidence="4" id="KW-1185">Reference proteome</keyword>
<dbReference type="Proteomes" id="UP000184069">
    <property type="component" value="Unassembled WGS sequence"/>
</dbReference>
<evidence type="ECO:0000313" key="3">
    <source>
        <dbReference type="EMBL" id="SHM30605.1"/>
    </source>
</evidence>
<dbReference type="AlphaFoldDB" id="A0A1M7HQ41"/>
<protein>
    <recommendedName>
        <fullName evidence="6">TonB protein C-terminal</fullName>
    </recommendedName>
</protein>
<evidence type="ECO:0000313" key="5">
    <source>
        <dbReference type="Proteomes" id="UP000184069"/>
    </source>
</evidence>
<evidence type="ECO:0000313" key="2">
    <source>
        <dbReference type="EMBL" id="OCA79563.1"/>
    </source>
</evidence>
<sequence>MNKKLLTIFLLTFTFFAALAQRPAMTDYPPGQDAYKGGNIQMFKDIQEYFTKNKLSGCDNNNIKEMYWVTLRIDENVKPALIRKKNDIESAEKNKCAYNLIVKALGALKDWQPAKVDGKNITAYTDFPFIPSDFFENYKENYDTRNFITKPSFPPNGMLSFRDEVKKNVRSSIDYDFYNVKGIFTVFFTIDTDGSTNVIDVEPKVPNSEGLIEDIKYGFKKVKQKWIPATKKGVPVKVNTRVNLKFTDY</sequence>
<proteinExistence type="predicted"/>
<dbReference type="Gene3D" id="3.30.1150.10">
    <property type="match status" value="1"/>
</dbReference>
<dbReference type="Proteomes" id="UP000093508">
    <property type="component" value="Unassembled WGS sequence"/>
</dbReference>
<feature type="signal peptide" evidence="1">
    <location>
        <begin position="1"/>
        <end position="20"/>
    </location>
</feature>
<organism evidence="3 5">
    <name type="scientific">Chryseobacterium contaminans</name>
    <dbReference type="NCBI Taxonomy" id="1423959"/>
    <lineage>
        <taxon>Bacteria</taxon>
        <taxon>Pseudomonadati</taxon>
        <taxon>Bacteroidota</taxon>
        <taxon>Flavobacteriia</taxon>
        <taxon>Flavobacteriales</taxon>
        <taxon>Weeksellaceae</taxon>
        <taxon>Chryseobacterium group</taxon>
        <taxon>Chryseobacterium</taxon>
    </lineage>
</organism>
<dbReference type="STRING" id="1423959.SAMN05444407_112111"/>
<dbReference type="RefSeq" id="WP_066693136.1">
    <property type="nucleotide sequence ID" value="NZ_FRBM01000012.1"/>
</dbReference>
<accession>A0A1M7HQ41</accession>
<gene>
    <name evidence="2" type="ORF">BBH99_05720</name>
    <name evidence="3" type="ORF">SAMN05444407_112111</name>
</gene>
<keyword evidence="1" id="KW-0732">Signal</keyword>
<dbReference type="EMBL" id="MAYF01000068">
    <property type="protein sequence ID" value="OCA79563.1"/>
    <property type="molecule type" value="Genomic_DNA"/>
</dbReference>